<organism evidence="3 4">
    <name type="scientific">Paenibacillus pasadenensis</name>
    <dbReference type="NCBI Taxonomy" id="217090"/>
    <lineage>
        <taxon>Bacteria</taxon>
        <taxon>Bacillati</taxon>
        <taxon>Bacillota</taxon>
        <taxon>Bacilli</taxon>
        <taxon>Bacillales</taxon>
        <taxon>Paenibacillaceae</taxon>
        <taxon>Paenibacillus</taxon>
    </lineage>
</organism>
<dbReference type="Proteomes" id="UP000234789">
    <property type="component" value="Unassembled WGS sequence"/>
</dbReference>
<proteinExistence type="predicted"/>
<evidence type="ECO:0000259" key="2">
    <source>
        <dbReference type="Pfam" id="PF21522"/>
    </source>
</evidence>
<keyword evidence="4" id="KW-1185">Reference proteome</keyword>
<accession>A0A2N5MZP2</accession>
<evidence type="ECO:0000259" key="1">
    <source>
        <dbReference type="Pfam" id="PF17989"/>
    </source>
</evidence>
<dbReference type="EMBL" id="NFEZ01000005">
    <property type="protein sequence ID" value="PLT43548.1"/>
    <property type="molecule type" value="Genomic_DNA"/>
</dbReference>
<gene>
    <name evidence="3" type="ORF">B8V81_5088</name>
</gene>
<sequence>MTERRKNLSIDGDDEQKKRQYNNLDVVVRPLGGAEERFYIGDMAIEAGEDETVVGTEKADNPYIHIPLLAMLALHTPRREKEAHFSVVCGLPIKQFNETARAKMKDRLLSEFDVTFMDAQSQPGRKVRIIIDDVVVVPEGVPVIFNRMLNETADDIARPELRQGSWGVIDIGAFTTDCPVIVNGKPDSMASDGIDEGIATYIDRIASSLSNSTRATITRNQILHKILNNDLELVIRGKIYPLQKEIEDQLFSFARKIIDVIDRMWSKNYEIREFFVVGGGGKMLKPFLARIMADRDIALTFIEMKNSRDDQNDPQLQNAYGYWKMAKQRFGA</sequence>
<name>A0A2N5MZP2_9BACL</name>
<dbReference type="Pfam" id="PF21522">
    <property type="entry name" value="MreB-like_C"/>
    <property type="match status" value="1"/>
</dbReference>
<dbReference type="SUPFAM" id="SSF53067">
    <property type="entry name" value="Actin-like ATPase domain"/>
    <property type="match status" value="2"/>
</dbReference>
<comment type="caution">
    <text evidence="3">The sequence shown here is derived from an EMBL/GenBank/DDBJ whole genome shotgun (WGS) entry which is preliminary data.</text>
</comment>
<dbReference type="Pfam" id="PF17989">
    <property type="entry name" value="ALP_N"/>
    <property type="match status" value="1"/>
</dbReference>
<feature type="domain" description="Actin-like protein N-terminal" evidence="1">
    <location>
        <begin position="15"/>
        <end position="141"/>
    </location>
</feature>
<feature type="domain" description="Actin homologue MreB-like C-terminal" evidence="2">
    <location>
        <begin position="168"/>
        <end position="288"/>
    </location>
</feature>
<reference evidence="3 4" key="1">
    <citation type="submission" date="2017-05" db="EMBL/GenBank/DDBJ databases">
        <title>Functional genome analysis of Paenibacillus pasadenensis strain R16: insights on endophytic life style and antifungal activity.</title>
        <authorList>
            <person name="Passera A."/>
            <person name="Marcolungo L."/>
            <person name="Casati P."/>
            <person name="Brasca M."/>
            <person name="Quaglino F."/>
            <person name="Delledonne M."/>
        </authorList>
    </citation>
    <scope>NUCLEOTIDE SEQUENCE [LARGE SCALE GENOMIC DNA]</scope>
    <source>
        <strain evidence="3 4">R16</strain>
    </source>
</reference>
<evidence type="ECO:0000313" key="3">
    <source>
        <dbReference type="EMBL" id="PLT43548.1"/>
    </source>
</evidence>
<dbReference type="InterPro" id="IPR049067">
    <property type="entry name" value="MreB-like_C"/>
</dbReference>
<protein>
    <submittedName>
        <fullName evidence="3">Uncharacterized protein</fullName>
    </submittedName>
</protein>
<dbReference type="CDD" id="cd24023">
    <property type="entry name" value="ASKHA_NBD_ParM_Alp7A-like"/>
    <property type="match status" value="1"/>
</dbReference>
<dbReference type="Gene3D" id="3.30.420.40">
    <property type="match status" value="2"/>
</dbReference>
<dbReference type="AlphaFoldDB" id="A0A2N5MZP2"/>
<dbReference type="InterPro" id="IPR040607">
    <property type="entry name" value="ALP_N"/>
</dbReference>
<evidence type="ECO:0000313" key="4">
    <source>
        <dbReference type="Proteomes" id="UP000234789"/>
    </source>
</evidence>
<dbReference type="InterPro" id="IPR043129">
    <property type="entry name" value="ATPase_NBD"/>
</dbReference>